<feature type="transmembrane region" description="Helical" evidence="1">
    <location>
        <begin position="797"/>
        <end position="823"/>
    </location>
</feature>
<reference evidence="2 3" key="1">
    <citation type="journal article" date="2012" name="J. Bacteriol.">
        <title>Genome Sequence of Radiation-Resistant Modestobacter marinus Strain BC501, a Representative Actinobacterium That Thrives on Calcareous Stone Surfaces.</title>
        <authorList>
            <person name="Normand P."/>
            <person name="Gury J."/>
            <person name="Pujic P."/>
            <person name="Chouaia B."/>
            <person name="Crotti E."/>
            <person name="Brusetti L."/>
            <person name="Daffonchio D."/>
            <person name="Vacherie B."/>
            <person name="Barbe V."/>
            <person name="Medigue C."/>
            <person name="Calteau A."/>
            <person name="Ghodhbane-Gtari F."/>
            <person name="Essoussi I."/>
            <person name="Nouioui I."/>
            <person name="Abbassi-Ghozzi I."/>
            <person name="Gtari M."/>
        </authorList>
    </citation>
    <scope>NUCLEOTIDE SEQUENCE [LARGE SCALE GENOMIC DNA]</scope>
    <source>
        <strain evidence="3">BC 501</strain>
    </source>
</reference>
<dbReference type="STRING" id="477641.MODMU_0850"/>
<feature type="transmembrane region" description="Helical" evidence="1">
    <location>
        <begin position="345"/>
        <end position="368"/>
    </location>
</feature>
<evidence type="ECO:0000256" key="1">
    <source>
        <dbReference type="SAM" id="Phobius"/>
    </source>
</evidence>
<dbReference type="OMA" id="QWAQRRH"/>
<dbReference type="KEGG" id="mmar:MODMU_0850"/>
<feature type="transmembrane region" description="Helical" evidence="1">
    <location>
        <begin position="843"/>
        <end position="864"/>
    </location>
</feature>
<organism evidence="2 3">
    <name type="scientific">Modestobacter italicus (strain DSM 44449 / CECT 9708 / BC 501)</name>
    <dbReference type="NCBI Taxonomy" id="2732864"/>
    <lineage>
        <taxon>Bacteria</taxon>
        <taxon>Bacillati</taxon>
        <taxon>Actinomycetota</taxon>
        <taxon>Actinomycetes</taxon>
        <taxon>Geodermatophilales</taxon>
        <taxon>Geodermatophilaceae</taxon>
        <taxon>Modestobacter</taxon>
    </lineage>
</organism>
<keyword evidence="1" id="KW-0812">Transmembrane</keyword>
<evidence type="ECO:0008006" key="4">
    <source>
        <dbReference type="Google" id="ProtNLM"/>
    </source>
</evidence>
<keyword evidence="3" id="KW-1185">Reference proteome</keyword>
<feature type="transmembrane region" description="Helical" evidence="1">
    <location>
        <begin position="302"/>
        <end position="324"/>
    </location>
</feature>
<feature type="transmembrane region" description="Helical" evidence="1">
    <location>
        <begin position="430"/>
        <end position="447"/>
    </location>
</feature>
<dbReference type="GO" id="GO:0005886">
    <property type="term" value="C:plasma membrane"/>
    <property type="evidence" value="ECO:0007669"/>
    <property type="project" value="TreeGrafter"/>
</dbReference>
<dbReference type="PANTHER" id="PTHR30572:SF4">
    <property type="entry name" value="ABC TRANSPORTER PERMEASE YTRF"/>
    <property type="match status" value="1"/>
</dbReference>
<dbReference type="AlphaFoldDB" id="I4ESD7"/>
<feature type="transmembrane region" description="Helical" evidence="1">
    <location>
        <begin position="388"/>
        <end position="410"/>
    </location>
</feature>
<name>I4ESD7_MODI5</name>
<dbReference type="eggNOG" id="COG0577">
    <property type="taxonomic scope" value="Bacteria"/>
</dbReference>
<dbReference type="GO" id="GO:0022857">
    <property type="term" value="F:transmembrane transporter activity"/>
    <property type="evidence" value="ECO:0007669"/>
    <property type="project" value="TreeGrafter"/>
</dbReference>
<dbReference type="HOGENOM" id="CLU_323882_0_0_11"/>
<feature type="transmembrane region" description="Helical" evidence="1">
    <location>
        <begin position="467"/>
        <end position="489"/>
    </location>
</feature>
<dbReference type="Proteomes" id="UP000006461">
    <property type="component" value="Chromosome"/>
</dbReference>
<keyword evidence="1" id="KW-1133">Transmembrane helix</keyword>
<sequence>MSRPPLWRLAPWTRAPLLGLRQPAAVLAVLVTSAILACAVASAPLFLSSARSAALQQQLADQCAEAGWAQTGFDAGRADPAADAALATVWAEQGRTSEPVLATAALVGRERSAEGGLVRTATGEPASLPVAVYYRPDALAHVEVVGSQPGDGLWLPESYARTAGIGLGDRITVADAPVTVVGLYRDLFSVDAGAYWCDYRILYANDINANTAPPAFALATDPDTFAAVSAGYRGVQQLAQVPVDAAGLSVSDARELLAAQDRAQRRASALLGAPGDAGLVNSRLADAVDRAELVESGLRGPVVPVAVAGALLALVLVAAAGSFWADRRATEVRLLAARGVGPVPLAGKAALELGLPALAGAAVGWAAARLLTSGLGPADDLDPSATSAAVAAAVAAFVVGLGAAAAVAGLRARGTAERPLGAAPRWPSRVPWELVLLLGAGWCWLLLQTRDAVVSTGGVAQVNGLLVAFPLLATAGAAVLLGRLLTALLPRLRRWAGHRSPAVFLAVNRLAAARLATATLLVAVTLPVAVLGYTATLTASAQKTLDAKVGVQIGATRAVQTLSRFAPTAAIDEVGTFVVRYEGSATAPDGQGDSAGRQDVAVLAVDPADFAGTAFWDASFADEPLPELMAALTGPEVDGRLPVVAAGLPTGDPQLQLGSVAVPAEVVATARVLPGRRLDGPVVLVAADRLPEIERTAGASRAAEIWTNGQLGPAVEALSAAGGVGFRALEPAGVLQSANFLGITWTFGYLSALAVFVGVIAVGGLLLYLEARSRSRVSGYVMARRLGLSRGAHLRSLLVELGGVAVVGLLIGGVLAGGAVALVYRRLDVDLVRPPTPLLDVPWTALAASAVVVVVVAALAALYAQRAADRADPATVLRQDA</sequence>
<feature type="transmembrane region" description="Helical" evidence="1">
    <location>
        <begin position="510"/>
        <end position="533"/>
    </location>
</feature>
<feature type="transmembrane region" description="Helical" evidence="1">
    <location>
        <begin position="747"/>
        <end position="769"/>
    </location>
</feature>
<keyword evidence="1" id="KW-0472">Membrane</keyword>
<proteinExistence type="predicted"/>
<gene>
    <name evidence="2" type="ordered locus">MODMU_0850</name>
</gene>
<accession>I4ESD7</accession>
<evidence type="ECO:0000313" key="2">
    <source>
        <dbReference type="EMBL" id="CCH86300.1"/>
    </source>
</evidence>
<dbReference type="PANTHER" id="PTHR30572">
    <property type="entry name" value="MEMBRANE COMPONENT OF TRANSPORTER-RELATED"/>
    <property type="match status" value="1"/>
</dbReference>
<protein>
    <recommendedName>
        <fullName evidence="4">ABC3 transporter permease protein domain-containing protein</fullName>
    </recommendedName>
</protein>
<dbReference type="OrthoDB" id="5181597at2"/>
<dbReference type="EMBL" id="FO203431">
    <property type="protein sequence ID" value="CCH86300.1"/>
    <property type="molecule type" value="Genomic_DNA"/>
</dbReference>
<evidence type="ECO:0000313" key="3">
    <source>
        <dbReference type="Proteomes" id="UP000006461"/>
    </source>
</evidence>
<dbReference type="InterPro" id="IPR050250">
    <property type="entry name" value="Macrolide_Exporter_MacB"/>
</dbReference>